<dbReference type="PANTHER" id="PTHR40061:SF1">
    <property type="entry name" value="SPORULATION PROTEIN YLMC-RELATED"/>
    <property type="match status" value="1"/>
</dbReference>
<dbReference type="InterPro" id="IPR014238">
    <property type="entry name" value="Spore_YlmC/YmxH"/>
</dbReference>
<dbReference type="Proteomes" id="UP000295325">
    <property type="component" value="Unassembled WGS sequence"/>
</dbReference>
<dbReference type="Pfam" id="PF05239">
    <property type="entry name" value="PRC"/>
    <property type="match status" value="1"/>
</dbReference>
<evidence type="ECO:0000313" key="2">
    <source>
        <dbReference type="EMBL" id="TDT61556.1"/>
    </source>
</evidence>
<evidence type="ECO:0000313" key="3">
    <source>
        <dbReference type="Proteomes" id="UP000295325"/>
    </source>
</evidence>
<dbReference type="AlphaFoldDB" id="A0A4R7KR04"/>
<feature type="domain" description="PRC-barrel" evidence="1">
    <location>
        <begin position="4"/>
        <end position="75"/>
    </location>
</feature>
<evidence type="ECO:0000259" key="1">
    <source>
        <dbReference type="Pfam" id="PF05239"/>
    </source>
</evidence>
<dbReference type="EMBL" id="SOAZ01000006">
    <property type="protein sequence ID" value="TDT61556.1"/>
    <property type="molecule type" value="Genomic_DNA"/>
</dbReference>
<dbReference type="PANTHER" id="PTHR40061">
    <property type="entry name" value="SPORULATION PROTEIN YLMC-RELATED"/>
    <property type="match status" value="1"/>
</dbReference>
<dbReference type="Gene3D" id="2.30.30.240">
    <property type="entry name" value="PRC-barrel domain"/>
    <property type="match status" value="1"/>
</dbReference>
<name>A0A4R7KR04_9CLOT</name>
<gene>
    <name evidence="2" type="ORF">EDD71_10640</name>
</gene>
<accession>A0A4R7KR04</accession>
<dbReference type="InterPro" id="IPR011033">
    <property type="entry name" value="PRC_barrel-like_sf"/>
</dbReference>
<proteinExistence type="predicted"/>
<dbReference type="RefSeq" id="WP_133627666.1">
    <property type="nucleotide sequence ID" value="NZ_SOAZ01000006.1"/>
</dbReference>
<organism evidence="2 3">
    <name type="scientific">Fonticella tunisiensis</name>
    <dbReference type="NCBI Taxonomy" id="1096341"/>
    <lineage>
        <taxon>Bacteria</taxon>
        <taxon>Bacillati</taxon>
        <taxon>Bacillota</taxon>
        <taxon>Clostridia</taxon>
        <taxon>Eubacteriales</taxon>
        <taxon>Clostridiaceae</taxon>
        <taxon>Fonticella</taxon>
    </lineage>
</organism>
<reference evidence="2 3" key="1">
    <citation type="submission" date="2019-03" db="EMBL/GenBank/DDBJ databases">
        <title>Genomic Encyclopedia of Type Strains, Phase IV (KMG-IV): sequencing the most valuable type-strain genomes for metagenomic binning, comparative biology and taxonomic classification.</title>
        <authorList>
            <person name="Goeker M."/>
        </authorList>
    </citation>
    <scope>NUCLEOTIDE SEQUENCE [LARGE SCALE GENOMIC DNA]</scope>
    <source>
        <strain evidence="2 3">DSM 24455</strain>
    </source>
</reference>
<comment type="caution">
    <text evidence="2">The sequence shown here is derived from an EMBL/GenBank/DDBJ whole genome shotgun (WGS) entry which is preliminary data.</text>
</comment>
<dbReference type="OrthoDB" id="6024937at2"/>
<dbReference type="SUPFAM" id="SSF50346">
    <property type="entry name" value="PRC-barrel domain"/>
    <property type="match status" value="1"/>
</dbReference>
<sequence>MGKRLSEVASLEIINIYNGDKYGYFGDCEIVFNKKTGKIDKILVSQGKSSIFSFKEGDFLEIPWDKRDKRLKGGTKTLLFDFTV</sequence>
<dbReference type="NCBIfam" id="TIGR02888">
    <property type="entry name" value="spore_YlmC_YmxH"/>
    <property type="match status" value="1"/>
</dbReference>
<protein>
    <submittedName>
        <fullName evidence="2">YlmC/YmxH family sporulation protein</fullName>
    </submittedName>
</protein>
<dbReference type="InterPro" id="IPR027275">
    <property type="entry name" value="PRC-brl_dom"/>
</dbReference>
<keyword evidence="3" id="KW-1185">Reference proteome</keyword>